<keyword evidence="2" id="KW-0813">Transport</keyword>
<dbReference type="SMART" id="SM00382">
    <property type="entry name" value="AAA"/>
    <property type="match status" value="1"/>
</dbReference>
<feature type="domain" description="ABC transporter" evidence="6">
    <location>
        <begin position="2"/>
        <end position="227"/>
    </location>
</feature>
<dbReference type="SUPFAM" id="SSF52540">
    <property type="entry name" value="P-loop containing nucleoside triphosphate hydrolases"/>
    <property type="match status" value="1"/>
</dbReference>
<dbReference type="InterPro" id="IPR017871">
    <property type="entry name" value="ABC_transporter-like_CS"/>
</dbReference>
<gene>
    <name evidence="7" type="ORF">ACFQ08_04460</name>
</gene>
<evidence type="ECO:0000256" key="2">
    <source>
        <dbReference type="ARBA" id="ARBA00022448"/>
    </source>
</evidence>
<dbReference type="InterPro" id="IPR003439">
    <property type="entry name" value="ABC_transporter-like_ATP-bd"/>
</dbReference>
<dbReference type="InterPro" id="IPR003593">
    <property type="entry name" value="AAA+_ATPase"/>
</dbReference>
<sequence>MIELVELTKRYGQRLAVDGLSLTVRPGTVTGFLGPNGAGKSTTMRLIVGLEQPTRGTALINGKPYAALKRPLSEVGALLEAKAFHPGRKACHHLRWIAAAADVPAKRIDEVLELVGLTSAARRRAGAFSLGMAQRLGLAAALLAEPQVLILDEPANGLDPEGVNWIRQFMRGYAESGRTVLVSSHLLSEMAETADHLVVIGKGKLIADLPTQDFIRTATKRQVRVRAPEAGRLADLIRLADQQVERDEDGSLLVSGMEAAEVGRLAAQHAIELHELSPQTGSLEEAFLNVTQGASEYNTSPAHTDVTTAGVAGGNQS</sequence>
<feature type="compositionally biased region" description="Polar residues" evidence="5">
    <location>
        <begin position="298"/>
        <end position="307"/>
    </location>
</feature>
<evidence type="ECO:0000256" key="4">
    <source>
        <dbReference type="ARBA" id="ARBA00022840"/>
    </source>
</evidence>
<dbReference type="PANTHER" id="PTHR43335">
    <property type="entry name" value="ABC TRANSPORTER, ATP-BINDING PROTEIN"/>
    <property type="match status" value="1"/>
</dbReference>
<evidence type="ECO:0000313" key="8">
    <source>
        <dbReference type="Proteomes" id="UP001597024"/>
    </source>
</evidence>
<organism evidence="7 8">
    <name type="scientific">Streptosporangium algeriense</name>
    <dbReference type="NCBI Taxonomy" id="1682748"/>
    <lineage>
        <taxon>Bacteria</taxon>
        <taxon>Bacillati</taxon>
        <taxon>Actinomycetota</taxon>
        <taxon>Actinomycetes</taxon>
        <taxon>Streptosporangiales</taxon>
        <taxon>Streptosporangiaceae</taxon>
        <taxon>Streptosporangium</taxon>
    </lineage>
</organism>
<comment type="similarity">
    <text evidence="1">Belongs to the ABC transporter superfamily.</text>
</comment>
<dbReference type="PANTHER" id="PTHR43335:SF4">
    <property type="entry name" value="ABC TRANSPORTER, ATP-BINDING PROTEIN"/>
    <property type="match status" value="1"/>
</dbReference>
<keyword evidence="3" id="KW-0547">Nucleotide-binding</keyword>
<keyword evidence="4 7" id="KW-0067">ATP-binding</keyword>
<protein>
    <submittedName>
        <fullName evidence="7">ATP-binding cassette domain-containing protein</fullName>
    </submittedName>
</protein>
<evidence type="ECO:0000256" key="5">
    <source>
        <dbReference type="SAM" id="MobiDB-lite"/>
    </source>
</evidence>
<dbReference type="Proteomes" id="UP001597024">
    <property type="component" value="Unassembled WGS sequence"/>
</dbReference>
<evidence type="ECO:0000256" key="3">
    <source>
        <dbReference type="ARBA" id="ARBA00022741"/>
    </source>
</evidence>
<proteinExistence type="inferred from homology"/>
<name>A0ABW3DMG0_9ACTN</name>
<feature type="region of interest" description="Disordered" evidence="5">
    <location>
        <begin position="298"/>
        <end position="317"/>
    </location>
</feature>
<evidence type="ECO:0000313" key="7">
    <source>
        <dbReference type="EMBL" id="MFD0883808.1"/>
    </source>
</evidence>
<evidence type="ECO:0000256" key="1">
    <source>
        <dbReference type="ARBA" id="ARBA00005417"/>
    </source>
</evidence>
<dbReference type="Pfam" id="PF00005">
    <property type="entry name" value="ABC_tran"/>
    <property type="match status" value="1"/>
</dbReference>
<evidence type="ECO:0000259" key="6">
    <source>
        <dbReference type="PROSITE" id="PS50893"/>
    </source>
</evidence>
<reference evidence="8" key="1">
    <citation type="journal article" date="2019" name="Int. J. Syst. Evol. Microbiol.">
        <title>The Global Catalogue of Microorganisms (GCM) 10K type strain sequencing project: providing services to taxonomists for standard genome sequencing and annotation.</title>
        <authorList>
            <consortium name="The Broad Institute Genomics Platform"/>
            <consortium name="The Broad Institute Genome Sequencing Center for Infectious Disease"/>
            <person name="Wu L."/>
            <person name="Ma J."/>
        </authorList>
    </citation>
    <scope>NUCLEOTIDE SEQUENCE [LARGE SCALE GENOMIC DNA]</scope>
    <source>
        <strain evidence="8">CCUG 62974</strain>
    </source>
</reference>
<dbReference type="Gene3D" id="3.40.50.300">
    <property type="entry name" value="P-loop containing nucleotide triphosphate hydrolases"/>
    <property type="match status" value="1"/>
</dbReference>
<dbReference type="PROSITE" id="PS50893">
    <property type="entry name" value="ABC_TRANSPORTER_2"/>
    <property type="match status" value="1"/>
</dbReference>
<dbReference type="GO" id="GO:0005524">
    <property type="term" value="F:ATP binding"/>
    <property type="evidence" value="ECO:0007669"/>
    <property type="project" value="UniProtKB-KW"/>
</dbReference>
<keyword evidence="8" id="KW-1185">Reference proteome</keyword>
<dbReference type="InterPro" id="IPR027417">
    <property type="entry name" value="P-loop_NTPase"/>
</dbReference>
<dbReference type="EMBL" id="JBHTHX010000076">
    <property type="protein sequence ID" value="MFD0883808.1"/>
    <property type="molecule type" value="Genomic_DNA"/>
</dbReference>
<dbReference type="PROSITE" id="PS00211">
    <property type="entry name" value="ABC_TRANSPORTER_1"/>
    <property type="match status" value="1"/>
</dbReference>
<accession>A0ABW3DMG0</accession>
<comment type="caution">
    <text evidence="7">The sequence shown here is derived from an EMBL/GenBank/DDBJ whole genome shotgun (WGS) entry which is preliminary data.</text>
</comment>